<protein>
    <recommendedName>
        <fullName evidence="3">Peptidase M10 metallopeptidase domain-containing protein</fullName>
    </recommendedName>
</protein>
<evidence type="ECO:0000313" key="2">
    <source>
        <dbReference type="Proteomes" id="UP001500730"/>
    </source>
</evidence>
<dbReference type="Proteomes" id="UP001500730">
    <property type="component" value="Unassembled WGS sequence"/>
</dbReference>
<dbReference type="InterPro" id="IPR024079">
    <property type="entry name" value="MetalloPept_cat_dom_sf"/>
</dbReference>
<evidence type="ECO:0000313" key="1">
    <source>
        <dbReference type="EMBL" id="GAA2498142.1"/>
    </source>
</evidence>
<accession>A0ABN3MC66</accession>
<sequence>MPLVIALLVVAVTLYVHLAVLGRSATSSVAGGVPISGGDVPSWLNGIPGTGGGARDTSAIWPPAPPDARAQPIGMPGASRSSSTDYVFMHTVTGVGGPPVAWDPCRPIHLLVNNAEAPPGADQLVREAVASVSSATGLKFVIEGITTEAPTERRAPLDRSRYGDRWSPVLVAWTDPSAVPDLQGRVAGLAGPSGAPYYTADQQHWVSGTVSLDGPQFREILQRPGGWASARAIVMHEFAHLVGLNHVPAPSQLMYEDNVGQTGFGPGDLEGLRQLGLGRCFTA</sequence>
<evidence type="ECO:0008006" key="3">
    <source>
        <dbReference type="Google" id="ProtNLM"/>
    </source>
</evidence>
<gene>
    <name evidence="1" type="ORF">GCM10009858_40580</name>
</gene>
<dbReference type="EMBL" id="BAAARE010000024">
    <property type="protein sequence ID" value="GAA2498142.1"/>
    <property type="molecule type" value="Genomic_DNA"/>
</dbReference>
<dbReference type="Gene3D" id="3.40.390.10">
    <property type="entry name" value="Collagenase (Catalytic Domain)"/>
    <property type="match status" value="1"/>
</dbReference>
<proteinExistence type="predicted"/>
<comment type="caution">
    <text evidence="1">The sequence shown here is derived from an EMBL/GenBank/DDBJ whole genome shotgun (WGS) entry which is preliminary data.</text>
</comment>
<keyword evidence="2" id="KW-1185">Reference proteome</keyword>
<reference evidence="1 2" key="1">
    <citation type="journal article" date="2019" name="Int. J. Syst. Evol. Microbiol.">
        <title>The Global Catalogue of Microorganisms (GCM) 10K type strain sequencing project: providing services to taxonomists for standard genome sequencing and annotation.</title>
        <authorList>
            <consortium name="The Broad Institute Genomics Platform"/>
            <consortium name="The Broad Institute Genome Sequencing Center for Infectious Disease"/>
            <person name="Wu L."/>
            <person name="Ma J."/>
        </authorList>
    </citation>
    <scope>NUCLEOTIDE SEQUENCE [LARGE SCALE GENOMIC DNA]</scope>
    <source>
        <strain evidence="1 2">JCM 16259</strain>
    </source>
</reference>
<organism evidence="1 2">
    <name type="scientific">Terrabacter carboxydivorans</name>
    <dbReference type="NCBI Taxonomy" id="619730"/>
    <lineage>
        <taxon>Bacteria</taxon>
        <taxon>Bacillati</taxon>
        <taxon>Actinomycetota</taxon>
        <taxon>Actinomycetes</taxon>
        <taxon>Micrococcales</taxon>
        <taxon>Intrasporangiaceae</taxon>
        <taxon>Terrabacter</taxon>
    </lineage>
</organism>
<name>A0ABN3MC66_9MICO</name>
<dbReference type="SUPFAM" id="SSF55486">
    <property type="entry name" value="Metalloproteases ('zincins'), catalytic domain"/>
    <property type="match status" value="1"/>
</dbReference>
<dbReference type="RefSeq" id="WP_344256903.1">
    <property type="nucleotide sequence ID" value="NZ_BAAARE010000024.1"/>
</dbReference>